<evidence type="ECO:0000259" key="4">
    <source>
        <dbReference type="PROSITE" id="PS01124"/>
    </source>
</evidence>
<dbReference type="GO" id="GO:0003700">
    <property type="term" value="F:DNA-binding transcription factor activity"/>
    <property type="evidence" value="ECO:0007669"/>
    <property type="project" value="InterPro"/>
</dbReference>
<accession>A0A174DV91</accession>
<evidence type="ECO:0000256" key="3">
    <source>
        <dbReference type="ARBA" id="ARBA00023163"/>
    </source>
</evidence>
<dbReference type="RefSeq" id="WP_081016865.1">
    <property type="nucleotide sequence ID" value="NZ_CABIWY010000012.1"/>
</dbReference>
<sequence length="340" mass="39332">MRIVTAADNPYKIAGDILLASSEVKADFRSVDLYGTSVRRKKEDTICSRFHLENESGTGDIVVYQTFPGMELVYNDMHMEYCNKMQSPRTGFIEINYCREGRCECAFGERSYCYMAAGNLSICTLHRKSHTSTFPTSHYHGITITIDLEGITDEMGRILKLLSINLTQISEFAGKQDFYMVRANETVQHIFSELYTVQEHIKPSYIRIKLLELLLILTEMDFDRIKNDYVYFSKSQRNCTRQIHDFIVEHIKEHYTIEELAERFEISPTAMKRCFKGMYGAPVYAYLRTYRLQIAEKLLREGSLSVGEIATEIGYTNPNKFTSAFRGEYGMTPTEYKKNV</sequence>
<name>A0A174DV91_9FIRM</name>
<gene>
    <name evidence="6" type="primary">adaA_3</name>
    <name evidence="5" type="synonym">adaA_2</name>
    <name evidence="5" type="ORF">ERS852423_02348</name>
    <name evidence="6" type="ORF">ERS852423_02828</name>
</gene>
<protein>
    <submittedName>
        <fullName evidence="6">Methylphosphotriester-DNA--protein-cysteine S-methyltransferase</fullName>
        <ecNumber evidence="6">2.1.1.-</ecNumber>
    </submittedName>
</protein>
<dbReference type="SMART" id="SM00342">
    <property type="entry name" value="HTH_ARAC"/>
    <property type="match status" value="1"/>
</dbReference>
<organism evidence="6 7">
    <name type="scientific">Dorea longicatena</name>
    <dbReference type="NCBI Taxonomy" id="88431"/>
    <lineage>
        <taxon>Bacteria</taxon>
        <taxon>Bacillati</taxon>
        <taxon>Bacillota</taxon>
        <taxon>Clostridia</taxon>
        <taxon>Lachnospirales</taxon>
        <taxon>Lachnospiraceae</taxon>
        <taxon>Dorea</taxon>
    </lineage>
</organism>
<keyword evidence="3" id="KW-0804">Transcription</keyword>
<dbReference type="PANTHER" id="PTHR47893">
    <property type="entry name" value="REGULATORY PROTEIN PCHR"/>
    <property type="match status" value="1"/>
</dbReference>
<dbReference type="PRINTS" id="PR00032">
    <property type="entry name" value="HTHARAC"/>
</dbReference>
<dbReference type="GO" id="GO:0032259">
    <property type="term" value="P:methylation"/>
    <property type="evidence" value="ECO:0007669"/>
    <property type="project" value="UniProtKB-KW"/>
</dbReference>
<dbReference type="EC" id="2.1.1.-" evidence="6"/>
<dbReference type="Pfam" id="PF12833">
    <property type="entry name" value="HTH_18"/>
    <property type="match status" value="1"/>
</dbReference>
<dbReference type="InterPro" id="IPR053142">
    <property type="entry name" value="PchR_regulatory_protein"/>
</dbReference>
<dbReference type="GO" id="GO:0043565">
    <property type="term" value="F:sequence-specific DNA binding"/>
    <property type="evidence" value="ECO:0007669"/>
    <property type="project" value="InterPro"/>
</dbReference>
<evidence type="ECO:0000313" key="5">
    <source>
        <dbReference type="EMBL" id="CUO12850.1"/>
    </source>
</evidence>
<feature type="domain" description="HTH araC/xylS-type" evidence="4">
    <location>
        <begin position="241"/>
        <end position="339"/>
    </location>
</feature>
<keyword evidence="6" id="KW-0808">Transferase</keyword>
<keyword evidence="1" id="KW-0805">Transcription regulation</keyword>
<dbReference type="InterPro" id="IPR020449">
    <property type="entry name" value="Tscrpt_reg_AraC-type_HTH"/>
</dbReference>
<evidence type="ECO:0000256" key="2">
    <source>
        <dbReference type="ARBA" id="ARBA00023125"/>
    </source>
</evidence>
<dbReference type="InterPro" id="IPR018060">
    <property type="entry name" value="HTH_AraC"/>
</dbReference>
<keyword evidence="2" id="KW-0238">DNA-binding</keyword>
<evidence type="ECO:0000313" key="6">
    <source>
        <dbReference type="EMBL" id="CUO29481.1"/>
    </source>
</evidence>
<reference evidence="6 7" key="1">
    <citation type="submission" date="2015-09" db="EMBL/GenBank/DDBJ databases">
        <authorList>
            <consortium name="Pathogen Informatics"/>
        </authorList>
    </citation>
    <scope>NUCLEOTIDE SEQUENCE [LARGE SCALE GENOMIC DNA]</scope>
    <source>
        <strain evidence="6 7">2789STDY5608866</strain>
    </source>
</reference>
<dbReference type="AlphaFoldDB" id="A0A174DV91"/>
<dbReference type="EMBL" id="CYYY01000012">
    <property type="protein sequence ID" value="CUO12850.1"/>
    <property type="molecule type" value="Genomic_DNA"/>
</dbReference>
<dbReference type="InterPro" id="IPR009057">
    <property type="entry name" value="Homeodomain-like_sf"/>
</dbReference>
<dbReference type="SUPFAM" id="SSF46689">
    <property type="entry name" value="Homeodomain-like"/>
    <property type="match status" value="2"/>
</dbReference>
<dbReference type="PANTHER" id="PTHR47893:SF1">
    <property type="entry name" value="REGULATORY PROTEIN PCHR"/>
    <property type="match status" value="1"/>
</dbReference>
<keyword evidence="6" id="KW-0489">Methyltransferase</keyword>
<dbReference type="Gene3D" id="1.10.10.60">
    <property type="entry name" value="Homeodomain-like"/>
    <property type="match status" value="1"/>
</dbReference>
<dbReference type="EMBL" id="CYYY01000020">
    <property type="protein sequence ID" value="CUO29481.1"/>
    <property type="molecule type" value="Genomic_DNA"/>
</dbReference>
<dbReference type="GO" id="GO:0008168">
    <property type="term" value="F:methyltransferase activity"/>
    <property type="evidence" value="ECO:0007669"/>
    <property type="project" value="UniProtKB-KW"/>
</dbReference>
<dbReference type="PROSITE" id="PS01124">
    <property type="entry name" value="HTH_ARAC_FAMILY_2"/>
    <property type="match status" value="1"/>
</dbReference>
<dbReference type="Proteomes" id="UP000095439">
    <property type="component" value="Unassembled WGS sequence"/>
</dbReference>
<proteinExistence type="predicted"/>
<evidence type="ECO:0000313" key="7">
    <source>
        <dbReference type="Proteomes" id="UP000095439"/>
    </source>
</evidence>
<evidence type="ECO:0000256" key="1">
    <source>
        <dbReference type="ARBA" id="ARBA00023015"/>
    </source>
</evidence>